<evidence type="ECO:0000313" key="3">
    <source>
        <dbReference type="Proteomes" id="UP001433268"/>
    </source>
</evidence>
<evidence type="ECO:0000256" key="1">
    <source>
        <dbReference type="SAM" id="MobiDB-lite"/>
    </source>
</evidence>
<dbReference type="GeneID" id="92040836"/>
<accession>A0ABR1WZE1</accession>
<dbReference type="RefSeq" id="XP_066671394.1">
    <property type="nucleotide sequence ID" value="XM_066807776.1"/>
</dbReference>
<feature type="compositionally biased region" description="Polar residues" evidence="1">
    <location>
        <begin position="75"/>
        <end position="96"/>
    </location>
</feature>
<gene>
    <name evidence="2" type="ORF">PG997_003461</name>
</gene>
<keyword evidence="3" id="KW-1185">Reference proteome</keyword>
<dbReference type="Proteomes" id="UP001433268">
    <property type="component" value="Unassembled WGS sequence"/>
</dbReference>
<proteinExistence type="predicted"/>
<dbReference type="EMBL" id="JAQQWN010000004">
    <property type="protein sequence ID" value="KAK8088500.1"/>
    <property type="molecule type" value="Genomic_DNA"/>
</dbReference>
<organism evidence="2 3">
    <name type="scientific">Apiospora hydei</name>
    <dbReference type="NCBI Taxonomy" id="1337664"/>
    <lineage>
        <taxon>Eukaryota</taxon>
        <taxon>Fungi</taxon>
        <taxon>Dikarya</taxon>
        <taxon>Ascomycota</taxon>
        <taxon>Pezizomycotina</taxon>
        <taxon>Sordariomycetes</taxon>
        <taxon>Xylariomycetidae</taxon>
        <taxon>Amphisphaeriales</taxon>
        <taxon>Apiosporaceae</taxon>
        <taxon>Apiospora</taxon>
    </lineage>
</organism>
<comment type="caution">
    <text evidence="2">The sequence shown here is derived from an EMBL/GenBank/DDBJ whole genome shotgun (WGS) entry which is preliminary data.</text>
</comment>
<name>A0ABR1WZE1_9PEZI</name>
<reference evidence="2 3" key="1">
    <citation type="submission" date="2023-01" db="EMBL/GenBank/DDBJ databases">
        <title>Analysis of 21 Apiospora genomes using comparative genomics revels a genus with tremendous synthesis potential of carbohydrate active enzymes and secondary metabolites.</title>
        <authorList>
            <person name="Sorensen T."/>
        </authorList>
    </citation>
    <scope>NUCLEOTIDE SEQUENCE [LARGE SCALE GENOMIC DNA]</scope>
    <source>
        <strain evidence="2 3">CBS 114990</strain>
    </source>
</reference>
<feature type="region of interest" description="Disordered" evidence="1">
    <location>
        <begin position="32"/>
        <end position="107"/>
    </location>
</feature>
<sequence>MANDFYRYPYQKPAATPYREGEELITEAVADNEGSAGGRWPLATGSMPDVGKGLGQPPAEMDDNFRTVARHRTSKQQAAESSQTRNMKPRSSSSVSAPIRERGEDRV</sequence>
<protein>
    <submittedName>
        <fullName evidence="2">Uncharacterized protein</fullName>
    </submittedName>
</protein>
<evidence type="ECO:0000313" key="2">
    <source>
        <dbReference type="EMBL" id="KAK8088500.1"/>
    </source>
</evidence>